<evidence type="ECO:0000256" key="9">
    <source>
        <dbReference type="ARBA" id="ARBA00023172"/>
    </source>
</evidence>
<dbReference type="InterPro" id="IPR006164">
    <property type="entry name" value="DNA_bd_Ku70/Ku80"/>
</dbReference>
<dbReference type="InterPro" id="IPR006165">
    <property type="entry name" value="Ku70"/>
</dbReference>
<evidence type="ECO:0000313" key="14">
    <source>
        <dbReference type="Proteomes" id="UP000324832"/>
    </source>
</evidence>
<keyword evidence="14" id="KW-1185">Reference proteome</keyword>
<dbReference type="PIRSF" id="PIRSF003033">
    <property type="entry name" value="Ku70"/>
    <property type="match status" value="1"/>
</dbReference>
<evidence type="ECO:0000256" key="4">
    <source>
        <dbReference type="ARBA" id="ARBA00022763"/>
    </source>
</evidence>
<dbReference type="GO" id="GO:0006310">
    <property type="term" value="P:DNA recombination"/>
    <property type="evidence" value="ECO:0007669"/>
    <property type="project" value="UniProtKB-KW"/>
</dbReference>
<dbReference type="GO" id="GO:0005524">
    <property type="term" value="F:ATP binding"/>
    <property type="evidence" value="ECO:0007669"/>
    <property type="project" value="UniProtKB-KW"/>
</dbReference>
<dbReference type="InterPro" id="IPR016194">
    <property type="entry name" value="SPOC-like_C_dom_sf"/>
</dbReference>
<evidence type="ECO:0000256" key="3">
    <source>
        <dbReference type="ARBA" id="ARBA00022741"/>
    </source>
</evidence>
<protein>
    <recommendedName>
        <fullName evidence="12">Ku domain-containing protein</fullName>
    </recommendedName>
</protein>
<evidence type="ECO:0000256" key="2">
    <source>
        <dbReference type="ARBA" id="ARBA00005240"/>
    </source>
</evidence>
<sequence length="587" mass="66751">MDFDDDLYVLPEWRGIPATIVLINIMEDIKTKVIAYTATGRLIRQYMRNGNTHLLGVFFYGLDNTDSSDNVATIQGLLEVIPLSLPNLEDYKKFRSLNLTSYQESKELKLSDVLWHCSKVFANCKKQLLSRKIIMLTQLHKSPMMTDQIPTLKRVKDLVDSNIEICIVNISEEEYKIDPFYINFIKESMKGEDVIIPKPVFDSCDIENQLYRESHRHMAVANLNFEIGDGFSIGVGVYTLLKKSGHTYHKKADLDRVTNAIVSSVTKTVKVTADDDYEDSGSSKQLPLLKSELLFYQEYGGERVEFTEKEMKCMKNSFGPPMLKLLGFKPAVIICKEKWFLKMGYFLFPNEKIVEGSTVAFKALHKACLDMNMVAICVLCPRVNARPAIVALHPCKNPLELSVEIGFDVIHLPFVENVRGLNIQDETESVQTAHKVVMKDLLNCLQFNYKPDMFENPKLQAEYKAIEAIALEDEDIEPFNDTTKPNLERFQDIEEDLFEELFGPFGALCIKRISANNTGSSSSIIKRAKVDSIDNDLLKLRVEGKLVHAYTVAQLKQILHQKPINGLPALTGLKKNDLIELVYKYFG</sequence>
<dbReference type="AlphaFoldDB" id="A0A5E4PSN9"/>
<keyword evidence="10" id="KW-0234">DNA repair</keyword>
<keyword evidence="9" id="KW-0233">DNA recombination</keyword>
<dbReference type="InterPro" id="IPR047087">
    <property type="entry name" value="KU70_core_dom"/>
</dbReference>
<dbReference type="CDD" id="cd00788">
    <property type="entry name" value="KU70"/>
    <property type="match status" value="1"/>
</dbReference>
<gene>
    <name evidence="13" type="ORF">LSINAPIS_LOCUS2219</name>
</gene>
<keyword evidence="8" id="KW-0238">DNA-binding</keyword>
<dbReference type="GO" id="GO:0043564">
    <property type="term" value="C:Ku70:Ku80 complex"/>
    <property type="evidence" value="ECO:0007669"/>
    <property type="project" value="InterPro"/>
</dbReference>
<dbReference type="GO" id="GO:0003684">
    <property type="term" value="F:damaged DNA binding"/>
    <property type="evidence" value="ECO:0007669"/>
    <property type="project" value="InterPro"/>
</dbReference>
<dbReference type="Gene3D" id="3.40.50.410">
    <property type="entry name" value="von Willebrand factor, type A domain"/>
    <property type="match status" value="1"/>
</dbReference>
<dbReference type="GO" id="GO:0000723">
    <property type="term" value="P:telomere maintenance"/>
    <property type="evidence" value="ECO:0007669"/>
    <property type="project" value="InterPro"/>
</dbReference>
<dbReference type="GO" id="GO:0003690">
    <property type="term" value="F:double-stranded DNA binding"/>
    <property type="evidence" value="ECO:0007669"/>
    <property type="project" value="TreeGrafter"/>
</dbReference>
<evidence type="ECO:0000256" key="10">
    <source>
        <dbReference type="ARBA" id="ARBA00023204"/>
    </source>
</evidence>
<dbReference type="Gene3D" id="4.10.970.10">
    <property type="entry name" value="Ku70, bridge and pillars"/>
    <property type="match status" value="1"/>
</dbReference>
<dbReference type="GO" id="GO:0042162">
    <property type="term" value="F:telomeric DNA binding"/>
    <property type="evidence" value="ECO:0007669"/>
    <property type="project" value="InterPro"/>
</dbReference>
<keyword evidence="11" id="KW-0539">Nucleus</keyword>
<dbReference type="EMBL" id="FZQP02000442">
    <property type="protein sequence ID" value="VVC88980.1"/>
    <property type="molecule type" value="Genomic_DNA"/>
</dbReference>
<dbReference type="GO" id="GO:0003678">
    <property type="term" value="F:DNA helicase activity"/>
    <property type="evidence" value="ECO:0007669"/>
    <property type="project" value="InterPro"/>
</dbReference>
<dbReference type="InterPro" id="IPR005160">
    <property type="entry name" value="Ku_C"/>
</dbReference>
<reference evidence="13 14" key="1">
    <citation type="submission" date="2017-07" db="EMBL/GenBank/DDBJ databases">
        <authorList>
            <person name="Talla V."/>
            <person name="Backstrom N."/>
        </authorList>
    </citation>
    <scope>NUCLEOTIDE SEQUENCE [LARGE SCALE GENOMIC DNA]</scope>
</reference>
<dbReference type="InterPro" id="IPR036465">
    <property type="entry name" value="vWFA_dom_sf"/>
</dbReference>
<organism evidence="13 14">
    <name type="scientific">Leptidea sinapis</name>
    <dbReference type="NCBI Taxonomy" id="189913"/>
    <lineage>
        <taxon>Eukaryota</taxon>
        <taxon>Metazoa</taxon>
        <taxon>Ecdysozoa</taxon>
        <taxon>Arthropoda</taxon>
        <taxon>Hexapoda</taxon>
        <taxon>Insecta</taxon>
        <taxon>Pterygota</taxon>
        <taxon>Neoptera</taxon>
        <taxon>Endopterygota</taxon>
        <taxon>Lepidoptera</taxon>
        <taxon>Glossata</taxon>
        <taxon>Ditrysia</taxon>
        <taxon>Papilionoidea</taxon>
        <taxon>Pieridae</taxon>
        <taxon>Dismorphiinae</taxon>
        <taxon>Leptidea</taxon>
    </lineage>
</organism>
<keyword evidence="6" id="KW-0347">Helicase</keyword>
<dbReference type="PANTHER" id="PTHR12604">
    <property type="entry name" value="KU AUTOANTIGEN DNA HELICASE"/>
    <property type="match status" value="1"/>
</dbReference>
<comment type="subcellular location">
    <subcellularLocation>
        <location evidence="1">Nucleus</location>
    </subcellularLocation>
</comment>
<comment type="similarity">
    <text evidence="2">Belongs to the ku70 family.</text>
</comment>
<feature type="domain" description="Ku" evidence="12">
    <location>
        <begin position="285"/>
        <end position="429"/>
    </location>
</feature>
<name>A0A5E4PSN9_9NEOP</name>
<keyword evidence="7" id="KW-0067">ATP-binding</keyword>
<dbReference type="SUPFAM" id="SSF53300">
    <property type="entry name" value="vWA-like"/>
    <property type="match status" value="1"/>
</dbReference>
<evidence type="ECO:0000256" key="6">
    <source>
        <dbReference type="ARBA" id="ARBA00022806"/>
    </source>
</evidence>
<keyword evidence="5" id="KW-0378">Hydrolase</keyword>
<dbReference type="Proteomes" id="UP000324832">
    <property type="component" value="Unassembled WGS sequence"/>
</dbReference>
<evidence type="ECO:0000256" key="7">
    <source>
        <dbReference type="ARBA" id="ARBA00022840"/>
    </source>
</evidence>
<dbReference type="Pfam" id="PF02735">
    <property type="entry name" value="Ku"/>
    <property type="match status" value="1"/>
</dbReference>
<dbReference type="PANTHER" id="PTHR12604:SF2">
    <property type="entry name" value="X-RAY REPAIR CROSS-COMPLEMENTING PROTEIN 6"/>
    <property type="match status" value="1"/>
</dbReference>
<evidence type="ECO:0000256" key="1">
    <source>
        <dbReference type="ARBA" id="ARBA00004123"/>
    </source>
</evidence>
<evidence type="ECO:0000256" key="5">
    <source>
        <dbReference type="ARBA" id="ARBA00022801"/>
    </source>
</evidence>
<dbReference type="InterPro" id="IPR027388">
    <property type="entry name" value="Ku70_bridge/pillars_dom_sf"/>
</dbReference>
<accession>A0A5E4PSN9</accession>
<dbReference type="Gene3D" id="2.40.290.10">
    <property type="match status" value="1"/>
</dbReference>
<dbReference type="Gene3D" id="1.10.1600.10">
    <property type="match status" value="1"/>
</dbReference>
<keyword evidence="4" id="KW-0227">DNA damage</keyword>
<dbReference type="GO" id="GO:0016787">
    <property type="term" value="F:hydrolase activity"/>
    <property type="evidence" value="ECO:0007669"/>
    <property type="project" value="UniProtKB-KW"/>
</dbReference>
<evidence type="ECO:0000256" key="8">
    <source>
        <dbReference type="ARBA" id="ARBA00023125"/>
    </source>
</evidence>
<dbReference type="NCBIfam" id="TIGR00578">
    <property type="entry name" value="ku70"/>
    <property type="match status" value="1"/>
</dbReference>
<evidence type="ECO:0000256" key="11">
    <source>
        <dbReference type="ARBA" id="ARBA00023242"/>
    </source>
</evidence>
<dbReference type="SMART" id="SM00559">
    <property type="entry name" value="Ku78"/>
    <property type="match status" value="1"/>
</dbReference>
<dbReference type="Pfam" id="PF03730">
    <property type="entry name" value="Ku_C"/>
    <property type="match status" value="1"/>
</dbReference>
<evidence type="ECO:0000313" key="13">
    <source>
        <dbReference type="EMBL" id="VVC88980.1"/>
    </source>
</evidence>
<evidence type="ECO:0000259" key="12">
    <source>
        <dbReference type="SMART" id="SM00559"/>
    </source>
</evidence>
<dbReference type="InterPro" id="IPR005161">
    <property type="entry name" value="Ku_N"/>
</dbReference>
<dbReference type="Pfam" id="PF03731">
    <property type="entry name" value="Ku_N"/>
    <property type="match status" value="1"/>
</dbReference>
<proteinExistence type="inferred from homology"/>
<dbReference type="SUPFAM" id="SSF100939">
    <property type="entry name" value="SPOC domain-like"/>
    <property type="match status" value="1"/>
</dbReference>
<keyword evidence="3" id="KW-0547">Nucleotide-binding</keyword>
<dbReference type="GO" id="GO:0006303">
    <property type="term" value="P:double-strand break repair via nonhomologous end joining"/>
    <property type="evidence" value="ECO:0007669"/>
    <property type="project" value="InterPro"/>
</dbReference>